<gene>
    <name evidence="2" type="ORF">VTK73DRAFT_9062</name>
</gene>
<reference evidence="2 3" key="1">
    <citation type="journal article" date="2024" name="Commun. Biol.">
        <title>Comparative genomic analysis of thermophilic fungi reveals convergent evolutionary adaptations and gene losses.</title>
        <authorList>
            <person name="Steindorff A.S."/>
            <person name="Aguilar-Pontes M.V."/>
            <person name="Robinson A.J."/>
            <person name="Andreopoulos B."/>
            <person name="LaButti K."/>
            <person name="Kuo A."/>
            <person name="Mondo S."/>
            <person name="Riley R."/>
            <person name="Otillar R."/>
            <person name="Haridas S."/>
            <person name="Lipzen A."/>
            <person name="Grimwood J."/>
            <person name="Schmutz J."/>
            <person name="Clum A."/>
            <person name="Reid I.D."/>
            <person name="Moisan M.C."/>
            <person name="Butler G."/>
            <person name="Nguyen T.T.M."/>
            <person name="Dewar K."/>
            <person name="Conant G."/>
            <person name="Drula E."/>
            <person name="Henrissat B."/>
            <person name="Hansel C."/>
            <person name="Singer S."/>
            <person name="Hutchinson M.I."/>
            <person name="de Vries R.P."/>
            <person name="Natvig D.O."/>
            <person name="Powell A.J."/>
            <person name="Tsang A."/>
            <person name="Grigoriev I.V."/>
        </authorList>
    </citation>
    <scope>NUCLEOTIDE SEQUENCE [LARGE SCALE GENOMIC DNA]</scope>
    <source>
        <strain evidence="2 3">ATCC 24622</strain>
    </source>
</reference>
<feature type="compositionally biased region" description="Polar residues" evidence="1">
    <location>
        <begin position="8"/>
        <end position="18"/>
    </location>
</feature>
<protein>
    <submittedName>
        <fullName evidence="2">Uncharacterized protein</fullName>
    </submittedName>
</protein>
<feature type="region of interest" description="Disordered" evidence="1">
    <location>
        <begin position="1"/>
        <end position="21"/>
    </location>
</feature>
<name>A0ABR3W4X6_9PEZI</name>
<keyword evidence="3" id="KW-1185">Reference proteome</keyword>
<dbReference type="Proteomes" id="UP001586593">
    <property type="component" value="Unassembled WGS sequence"/>
</dbReference>
<comment type="caution">
    <text evidence="2">The sequence shown here is derived from an EMBL/GenBank/DDBJ whole genome shotgun (WGS) entry which is preliminary data.</text>
</comment>
<accession>A0ABR3W4X6</accession>
<feature type="region of interest" description="Disordered" evidence="1">
    <location>
        <begin position="575"/>
        <end position="603"/>
    </location>
</feature>
<dbReference type="InterPro" id="IPR044792">
    <property type="entry name" value="TAR1"/>
</dbReference>
<dbReference type="PANTHER" id="PTHR47188">
    <property type="entry name" value="PROTEIN TAR1"/>
    <property type="match status" value="1"/>
</dbReference>
<sequence>MSFHNVKLESSSTGSSFPADSAKPVPLAVVSLDNDEAFGYLKRVIVTPAVYPRFVEFLQFDIQSTGQKSHCVNTTFWPSQCYLVVNRAPDGRSLLRASAPGCWEPPAGCPASGSLLPRRSPKAQRAQPLEPILFPKLRIYFADFPYLHCSINQRLFTLETCCGTSGAHRTQQRCWALPAIGPYLRTNRFQGDRPLRRKENSARGPRRRLRVQLRCRAKPTSRCRNINRLPFRHTGHECPFETELPYGLGSTNPCPTAVHMEPFPTSVLQVLIEVFATTTKICTRGRSTRAHALGFVTDPHGRLLLRASGFRLPWPPSCCQDVLTPFVVSDERPLRHLNPAFGSSRIASSAYQKWPTSVDQHCYPEGNFGGNQLLDEPLRASTRVSSGFTLYRHSSPSFGSEALRSYSNPSEDIRIGRWCARRLPPTFTFITRWGLTPEHSRKTSTPWSVFQDGSLMAITPASLPRGRGPRPPRRYCAAGYNTPRRELRSHCFYPPRTADAGLQRAERFPFNNFTYCLTLFSKCFSSFDHSTCALSVSGRYLALEEVYLPFRAAFPSYSTRRRSFTQAWPPTIRGSHPLWRPVPGNSVGTSPEASSADYNSDPQREPDFKFELLPLHSPLLGQSLLVSFPPLIDMLKFSG</sequence>
<feature type="compositionally biased region" description="Polar residues" evidence="1">
    <location>
        <begin position="586"/>
        <end position="601"/>
    </location>
</feature>
<evidence type="ECO:0000256" key="1">
    <source>
        <dbReference type="SAM" id="MobiDB-lite"/>
    </source>
</evidence>
<organism evidence="2 3">
    <name type="scientific">Phialemonium thermophilum</name>
    <dbReference type="NCBI Taxonomy" id="223376"/>
    <lineage>
        <taxon>Eukaryota</taxon>
        <taxon>Fungi</taxon>
        <taxon>Dikarya</taxon>
        <taxon>Ascomycota</taxon>
        <taxon>Pezizomycotina</taxon>
        <taxon>Sordariomycetes</taxon>
        <taxon>Sordariomycetidae</taxon>
        <taxon>Cephalothecales</taxon>
        <taxon>Cephalothecaceae</taxon>
        <taxon>Phialemonium</taxon>
    </lineage>
</organism>
<dbReference type="PANTHER" id="PTHR47188:SF1">
    <property type="entry name" value="PROTEIN TAR1"/>
    <property type="match status" value="1"/>
</dbReference>
<dbReference type="EMBL" id="JAZHXJ010000713">
    <property type="protein sequence ID" value="KAL1853186.1"/>
    <property type="molecule type" value="Genomic_DNA"/>
</dbReference>
<evidence type="ECO:0000313" key="2">
    <source>
        <dbReference type="EMBL" id="KAL1853186.1"/>
    </source>
</evidence>
<evidence type="ECO:0000313" key="3">
    <source>
        <dbReference type="Proteomes" id="UP001586593"/>
    </source>
</evidence>
<proteinExistence type="predicted"/>